<feature type="region of interest" description="Disordered" evidence="2">
    <location>
        <begin position="153"/>
        <end position="173"/>
    </location>
</feature>
<dbReference type="EnsemblMetazoa" id="CapteT185477">
    <property type="protein sequence ID" value="CapteP185477"/>
    <property type="gene ID" value="CapteG185477"/>
</dbReference>
<dbReference type="EMBL" id="KB293112">
    <property type="protein sequence ID" value="ELU16515.1"/>
    <property type="molecule type" value="Genomic_DNA"/>
</dbReference>
<protein>
    <recommendedName>
        <fullName evidence="3">C2H2-type domain-containing protein</fullName>
    </recommendedName>
</protein>
<keyword evidence="1" id="KW-0862">Zinc</keyword>
<dbReference type="PROSITE" id="PS50157">
    <property type="entry name" value="ZINC_FINGER_C2H2_2"/>
    <property type="match status" value="1"/>
</dbReference>
<keyword evidence="1" id="KW-0479">Metal-binding</keyword>
<evidence type="ECO:0000313" key="6">
    <source>
        <dbReference type="Proteomes" id="UP000014760"/>
    </source>
</evidence>
<reference evidence="5" key="3">
    <citation type="submission" date="2015-06" db="UniProtKB">
        <authorList>
            <consortium name="EnsemblMetazoa"/>
        </authorList>
    </citation>
    <scope>IDENTIFICATION</scope>
</reference>
<keyword evidence="1" id="KW-0863">Zinc-finger</keyword>
<feature type="compositionally biased region" description="Polar residues" evidence="2">
    <location>
        <begin position="16"/>
        <end position="31"/>
    </location>
</feature>
<name>R7VK64_CAPTE</name>
<feature type="compositionally biased region" description="Basic residues" evidence="2">
    <location>
        <begin position="156"/>
        <end position="171"/>
    </location>
</feature>
<dbReference type="SMART" id="SM00355">
    <property type="entry name" value="ZnF_C2H2"/>
    <property type="match status" value="3"/>
</dbReference>
<reference evidence="6" key="1">
    <citation type="submission" date="2012-12" db="EMBL/GenBank/DDBJ databases">
        <authorList>
            <person name="Hellsten U."/>
            <person name="Grimwood J."/>
            <person name="Chapman J.A."/>
            <person name="Shapiro H."/>
            <person name="Aerts A."/>
            <person name="Otillar R.P."/>
            <person name="Terry A.Y."/>
            <person name="Boore J.L."/>
            <person name="Simakov O."/>
            <person name="Marletaz F."/>
            <person name="Cho S.-J."/>
            <person name="Edsinger-Gonzales E."/>
            <person name="Havlak P."/>
            <person name="Kuo D.-H."/>
            <person name="Larsson T."/>
            <person name="Lv J."/>
            <person name="Arendt D."/>
            <person name="Savage R."/>
            <person name="Osoegawa K."/>
            <person name="de Jong P."/>
            <person name="Lindberg D.R."/>
            <person name="Seaver E.C."/>
            <person name="Weisblat D.A."/>
            <person name="Putnam N.H."/>
            <person name="Grigoriev I.V."/>
            <person name="Rokhsar D.S."/>
        </authorList>
    </citation>
    <scope>NUCLEOTIDE SEQUENCE</scope>
    <source>
        <strain evidence="6">I ESC-2004</strain>
    </source>
</reference>
<evidence type="ECO:0000259" key="3">
    <source>
        <dbReference type="PROSITE" id="PS50157"/>
    </source>
</evidence>
<proteinExistence type="predicted"/>
<dbReference type="InterPro" id="IPR036236">
    <property type="entry name" value="Znf_C2H2_sf"/>
</dbReference>
<evidence type="ECO:0000313" key="4">
    <source>
        <dbReference type="EMBL" id="ELU16515.1"/>
    </source>
</evidence>
<evidence type="ECO:0000256" key="1">
    <source>
        <dbReference type="PROSITE-ProRule" id="PRU00042"/>
    </source>
</evidence>
<dbReference type="InterPro" id="IPR013087">
    <property type="entry name" value="Znf_C2H2_type"/>
</dbReference>
<feature type="domain" description="C2H2-type" evidence="3">
    <location>
        <begin position="349"/>
        <end position="379"/>
    </location>
</feature>
<gene>
    <name evidence="4" type="ORF">CAPTEDRAFT_185477</name>
</gene>
<dbReference type="SUPFAM" id="SSF57667">
    <property type="entry name" value="beta-beta-alpha zinc fingers"/>
    <property type="match status" value="1"/>
</dbReference>
<evidence type="ECO:0000313" key="5">
    <source>
        <dbReference type="EnsemblMetazoa" id="CapteP185477"/>
    </source>
</evidence>
<evidence type="ECO:0000256" key="2">
    <source>
        <dbReference type="SAM" id="MobiDB-lite"/>
    </source>
</evidence>
<organism evidence="4">
    <name type="scientific">Capitella teleta</name>
    <name type="common">Polychaete worm</name>
    <dbReference type="NCBI Taxonomy" id="283909"/>
    <lineage>
        <taxon>Eukaryota</taxon>
        <taxon>Metazoa</taxon>
        <taxon>Spiralia</taxon>
        <taxon>Lophotrochozoa</taxon>
        <taxon>Annelida</taxon>
        <taxon>Polychaeta</taxon>
        <taxon>Sedentaria</taxon>
        <taxon>Scolecida</taxon>
        <taxon>Capitellidae</taxon>
        <taxon>Capitella</taxon>
    </lineage>
</organism>
<accession>R7VK64</accession>
<dbReference type="Gene3D" id="3.30.160.60">
    <property type="entry name" value="Classic Zinc Finger"/>
    <property type="match status" value="1"/>
</dbReference>
<sequence length="510" mass="57613">MFSGNIRNDHTYGLRSEQSQNTRSCTGSATPECSREPSLCLTDDSAIADCFDDSDSQNESEKFKDLSSEVHKVMNEGDEIKHQATIESSSDQKCSIENIQSTSIQQESESTIKVAMETHKRVLRSHQRKPPVKTLRRHEYSLRVTEKINYSTHPLCNRKKTKKSKKKRKGQRVKDSFVIINKFRGVKMMLVDLGNKCSVKCSHKHSSRDGPHVSASPCILAKCKTRKAKKDGMIVECPRKTPPMKDYDIMDDAAALEAYVSDPTLISLEENSVEEFYRALHRLRCSNEGFDVESVDSALAPSEAAIVAQGHEEQLSSQYNNVEERACSFCGMYIADSVMHQHLVSAHKYRCHLPKCKQWFSSRSLLDQHRLSTHSDKLHVCVLCEKYFFSKRILLTHLQSKCHQRFDRVFQMAVSLLTGETQPSFCSQVVSPACTIKPAYLDSIQVSSQSDLSGVIISVPDPSPSTPDKDHDSDMLEEFVQSLRDIDLTLTPAETPVVDFDWLYSSNNIV</sequence>
<feature type="region of interest" description="Disordered" evidence="2">
    <location>
        <begin position="1"/>
        <end position="37"/>
    </location>
</feature>
<dbReference type="HOGENOM" id="CLU_534481_0_0_1"/>
<dbReference type="Proteomes" id="UP000014760">
    <property type="component" value="Unassembled WGS sequence"/>
</dbReference>
<dbReference type="PROSITE" id="PS00028">
    <property type="entry name" value="ZINC_FINGER_C2H2_1"/>
    <property type="match status" value="2"/>
</dbReference>
<dbReference type="EMBL" id="AMQN01004294">
    <property type="status" value="NOT_ANNOTATED_CDS"/>
    <property type="molecule type" value="Genomic_DNA"/>
</dbReference>
<dbReference type="GO" id="GO:0008270">
    <property type="term" value="F:zinc ion binding"/>
    <property type="evidence" value="ECO:0007669"/>
    <property type="project" value="UniProtKB-KW"/>
</dbReference>
<reference evidence="4 6" key="2">
    <citation type="journal article" date="2013" name="Nature">
        <title>Insights into bilaterian evolution from three spiralian genomes.</title>
        <authorList>
            <person name="Simakov O."/>
            <person name="Marletaz F."/>
            <person name="Cho S.J."/>
            <person name="Edsinger-Gonzales E."/>
            <person name="Havlak P."/>
            <person name="Hellsten U."/>
            <person name="Kuo D.H."/>
            <person name="Larsson T."/>
            <person name="Lv J."/>
            <person name="Arendt D."/>
            <person name="Savage R."/>
            <person name="Osoegawa K."/>
            <person name="de Jong P."/>
            <person name="Grimwood J."/>
            <person name="Chapman J.A."/>
            <person name="Shapiro H."/>
            <person name="Aerts A."/>
            <person name="Otillar R.P."/>
            <person name="Terry A.Y."/>
            <person name="Boore J.L."/>
            <person name="Grigoriev I.V."/>
            <person name="Lindberg D.R."/>
            <person name="Seaver E.C."/>
            <person name="Weisblat D.A."/>
            <person name="Putnam N.H."/>
            <person name="Rokhsar D.S."/>
        </authorList>
    </citation>
    <scope>NUCLEOTIDE SEQUENCE</scope>
    <source>
        <strain evidence="4 6">I ESC-2004</strain>
    </source>
</reference>
<keyword evidence="6" id="KW-1185">Reference proteome</keyword>
<dbReference type="AlphaFoldDB" id="R7VK64"/>